<dbReference type="InterPro" id="IPR015797">
    <property type="entry name" value="NUDIX_hydrolase-like_dom_sf"/>
</dbReference>
<feature type="domain" description="Nudix hydrolase" evidence="5">
    <location>
        <begin position="248"/>
        <end position="376"/>
    </location>
</feature>
<evidence type="ECO:0000256" key="3">
    <source>
        <dbReference type="ARBA" id="ARBA00022801"/>
    </source>
</evidence>
<keyword evidence="7" id="KW-1185">Reference proteome</keyword>
<dbReference type="PANTHER" id="PTHR43046">
    <property type="entry name" value="GDP-MANNOSE MANNOSYL HYDROLASE"/>
    <property type="match status" value="1"/>
</dbReference>
<dbReference type="Proteomes" id="UP001552479">
    <property type="component" value="Unassembled WGS sequence"/>
</dbReference>
<dbReference type="InterPro" id="IPR000086">
    <property type="entry name" value="NUDIX_hydrolase_dom"/>
</dbReference>
<evidence type="ECO:0000256" key="1">
    <source>
        <dbReference type="ARBA" id="ARBA00001946"/>
    </source>
</evidence>
<protein>
    <submittedName>
        <fullName evidence="6">NUDIX domain-containing protein</fullName>
    </submittedName>
</protein>
<dbReference type="PROSITE" id="PS00893">
    <property type="entry name" value="NUDIX_BOX"/>
    <property type="match status" value="1"/>
</dbReference>
<dbReference type="EMBL" id="JBFASG010000001">
    <property type="protein sequence ID" value="MEV4921260.1"/>
    <property type="molecule type" value="Genomic_DNA"/>
</dbReference>
<dbReference type="SUPFAM" id="SSF55811">
    <property type="entry name" value="Nudix"/>
    <property type="match status" value="1"/>
</dbReference>
<accession>A0ABV3ILL5</accession>
<sequence length="408" mass="43981">MDNTSVNEQAWTHYGRHHLDRGTVVPEPERLDWGFWGTGPGDELLGEITGQRVLDIGSGIGRYPAHLARTRRAEVHAVEASATQHQRAVDRYGTTPGLRLVHDNAVEYLRNAPAPVYDAAYSVHGLAYIDPHQLLPALASRVRAGGKLVFSVLHTNSDGAGPADEVAARDEILPLKGGDELPVRMWVLSPSLWEDLLVEAGFLVEDITVLTAPEATSPVACTLIAARRRIEIPPRRVTSRPRSTRPPIANAAFGVGVIVTDTAGRVLLGHHRSGVWECPGGKIDAGESIEEAAVRELQEETTLRAEPGDVQVLALLLDEAGGTNRLTAVALVSSYSGDPVAAEPDLVSRWVWADTETLPDPLFVPSAQALRTWRPELPIDHPPARRISPVSRPAHPAPSGFRAGGDSV</sequence>
<dbReference type="InterPro" id="IPR020476">
    <property type="entry name" value="Nudix_hydrolase"/>
</dbReference>
<comment type="caution">
    <text evidence="6">The sequence shown here is derived from an EMBL/GenBank/DDBJ whole genome shotgun (WGS) entry which is preliminary data.</text>
</comment>
<dbReference type="PROSITE" id="PS51462">
    <property type="entry name" value="NUDIX"/>
    <property type="match status" value="1"/>
</dbReference>
<dbReference type="Pfam" id="PF00293">
    <property type="entry name" value="NUDIX"/>
    <property type="match status" value="1"/>
</dbReference>
<dbReference type="SUPFAM" id="SSF53335">
    <property type="entry name" value="S-adenosyl-L-methionine-dependent methyltransferases"/>
    <property type="match status" value="1"/>
</dbReference>
<organism evidence="6 7">
    <name type="scientific">Streptomyces roseoverticillatus</name>
    <dbReference type="NCBI Taxonomy" id="66429"/>
    <lineage>
        <taxon>Bacteria</taxon>
        <taxon>Bacillati</taxon>
        <taxon>Actinomycetota</taxon>
        <taxon>Actinomycetes</taxon>
        <taxon>Kitasatosporales</taxon>
        <taxon>Streptomycetaceae</taxon>
        <taxon>Streptomyces</taxon>
    </lineage>
</organism>
<dbReference type="PRINTS" id="PR00502">
    <property type="entry name" value="NUDIXFAMILY"/>
</dbReference>
<evidence type="ECO:0000256" key="2">
    <source>
        <dbReference type="ARBA" id="ARBA00005582"/>
    </source>
</evidence>
<dbReference type="Gene3D" id="3.90.79.10">
    <property type="entry name" value="Nucleoside Triphosphate Pyrophosphohydrolase"/>
    <property type="match status" value="1"/>
</dbReference>
<comment type="cofactor">
    <cofactor evidence="1">
        <name>Mg(2+)</name>
        <dbReference type="ChEBI" id="CHEBI:18420"/>
    </cofactor>
</comment>
<evidence type="ECO:0000259" key="5">
    <source>
        <dbReference type="PROSITE" id="PS51462"/>
    </source>
</evidence>
<keyword evidence="3" id="KW-0378">Hydrolase</keyword>
<dbReference type="CDD" id="cd04678">
    <property type="entry name" value="NUDIX_MTH2_Nudt15"/>
    <property type="match status" value="1"/>
</dbReference>
<dbReference type="RefSeq" id="WP_366086169.1">
    <property type="nucleotide sequence ID" value="NZ_JBFASG010000001.1"/>
</dbReference>
<dbReference type="Gene3D" id="3.40.50.150">
    <property type="entry name" value="Vaccinia Virus protein VP39"/>
    <property type="match status" value="1"/>
</dbReference>
<dbReference type="CDD" id="cd02440">
    <property type="entry name" value="AdoMet_MTases"/>
    <property type="match status" value="1"/>
</dbReference>
<evidence type="ECO:0000313" key="6">
    <source>
        <dbReference type="EMBL" id="MEV4921260.1"/>
    </source>
</evidence>
<dbReference type="InterPro" id="IPR029063">
    <property type="entry name" value="SAM-dependent_MTases_sf"/>
</dbReference>
<name>A0ABV3ILL5_9ACTN</name>
<feature type="region of interest" description="Disordered" evidence="4">
    <location>
        <begin position="377"/>
        <end position="408"/>
    </location>
</feature>
<dbReference type="PANTHER" id="PTHR43046:SF16">
    <property type="entry name" value="ADP-RIBOSE PYROPHOSPHATASE YJHB-RELATED"/>
    <property type="match status" value="1"/>
</dbReference>
<dbReference type="InterPro" id="IPR020084">
    <property type="entry name" value="NUDIX_hydrolase_CS"/>
</dbReference>
<reference evidence="6 7" key="1">
    <citation type="submission" date="2024-06" db="EMBL/GenBank/DDBJ databases">
        <title>The Natural Products Discovery Center: Release of the First 8490 Sequenced Strains for Exploring Actinobacteria Biosynthetic Diversity.</title>
        <authorList>
            <person name="Kalkreuter E."/>
            <person name="Kautsar S.A."/>
            <person name="Yang D."/>
            <person name="Bader C.D."/>
            <person name="Teijaro C.N."/>
            <person name="Fluegel L."/>
            <person name="Davis C.M."/>
            <person name="Simpson J.R."/>
            <person name="Lauterbach L."/>
            <person name="Steele A.D."/>
            <person name="Gui C."/>
            <person name="Meng S."/>
            <person name="Li G."/>
            <person name="Viehrig K."/>
            <person name="Ye F."/>
            <person name="Su P."/>
            <person name="Kiefer A.F."/>
            <person name="Nichols A."/>
            <person name="Cepeda A.J."/>
            <person name="Yan W."/>
            <person name="Fan B."/>
            <person name="Jiang Y."/>
            <person name="Adhikari A."/>
            <person name="Zheng C.-J."/>
            <person name="Schuster L."/>
            <person name="Cowan T.M."/>
            <person name="Smanski M.J."/>
            <person name="Chevrette M.G."/>
            <person name="De Carvalho L.P.S."/>
            <person name="Shen B."/>
        </authorList>
    </citation>
    <scope>NUCLEOTIDE SEQUENCE [LARGE SCALE GENOMIC DNA]</scope>
    <source>
        <strain evidence="6 7">NPDC053791</strain>
    </source>
</reference>
<comment type="similarity">
    <text evidence="2">Belongs to the Nudix hydrolase family.</text>
</comment>
<gene>
    <name evidence="6" type="ORF">AB0L03_00125</name>
</gene>
<evidence type="ECO:0000313" key="7">
    <source>
        <dbReference type="Proteomes" id="UP001552479"/>
    </source>
</evidence>
<proteinExistence type="inferred from homology"/>
<evidence type="ECO:0000256" key="4">
    <source>
        <dbReference type="SAM" id="MobiDB-lite"/>
    </source>
</evidence>
<dbReference type="Pfam" id="PF13489">
    <property type="entry name" value="Methyltransf_23"/>
    <property type="match status" value="1"/>
</dbReference>